<reference evidence="1 2" key="1">
    <citation type="journal article" date="2024" name="G3 (Bethesda)">
        <title>Genome assembly of Hibiscus sabdariffa L. provides insights into metabolisms of medicinal natural products.</title>
        <authorList>
            <person name="Kim T."/>
        </authorList>
    </citation>
    <scope>NUCLEOTIDE SEQUENCE [LARGE SCALE GENOMIC DNA]</scope>
    <source>
        <strain evidence="1">TK-2024</strain>
        <tissue evidence="1">Old leaves</tissue>
    </source>
</reference>
<proteinExistence type="predicted"/>
<evidence type="ECO:0000313" key="1">
    <source>
        <dbReference type="EMBL" id="KAK8982158.1"/>
    </source>
</evidence>
<protein>
    <submittedName>
        <fullName evidence="1">Uncharacterized protein</fullName>
    </submittedName>
</protein>
<dbReference type="Proteomes" id="UP001396334">
    <property type="component" value="Unassembled WGS sequence"/>
</dbReference>
<dbReference type="PANTHER" id="PTHR33052">
    <property type="entry name" value="DUF4228 DOMAIN PROTEIN-RELATED"/>
    <property type="match status" value="1"/>
</dbReference>
<name>A0ABR2P1J9_9ROSI</name>
<accession>A0ABR2P1J9</accession>
<dbReference type="EMBL" id="JBBPBN010000086">
    <property type="protein sequence ID" value="KAK8982158.1"/>
    <property type="molecule type" value="Genomic_DNA"/>
</dbReference>
<keyword evidence="2" id="KW-1185">Reference proteome</keyword>
<comment type="caution">
    <text evidence="1">The sequence shown here is derived from an EMBL/GenBank/DDBJ whole genome shotgun (WGS) entry which is preliminary data.</text>
</comment>
<evidence type="ECO:0000313" key="2">
    <source>
        <dbReference type="Proteomes" id="UP001396334"/>
    </source>
</evidence>
<dbReference type="InterPro" id="IPR025322">
    <property type="entry name" value="PADRE_dom"/>
</dbReference>
<gene>
    <name evidence="1" type="ORF">V6N11_037333</name>
</gene>
<dbReference type="Pfam" id="PF14009">
    <property type="entry name" value="PADRE"/>
    <property type="match status" value="1"/>
</dbReference>
<sequence length="253" mass="28295">MGNYFSAVICGPPPETAGKVVLWDGSIHEFSCPFTAAELMLEHPQQVVAEFHAAVNGKRPIALPADQKLDVKKVYVMLPVNRGKPTTLASEEARRVLVSANAVLRSKSFLSSSLFPLLARICPTNHMQDMGQKSPLQEKGNVRARVEEAGCLTELLPESMEERFDRAPRVNRPKMPNPNQPRDEALQTIMFHVQWPVLSHYVGDNWILVSSMCRAPRQMTLLTIPGMGLVLALLDQLFEFGAAFEPRRRDPLR</sequence>
<organism evidence="1 2">
    <name type="scientific">Hibiscus sabdariffa</name>
    <name type="common">roselle</name>
    <dbReference type="NCBI Taxonomy" id="183260"/>
    <lineage>
        <taxon>Eukaryota</taxon>
        <taxon>Viridiplantae</taxon>
        <taxon>Streptophyta</taxon>
        <taxon>Embryophyta</taxon>
        <taxon>Tracheophyta</taxon>
        <taxon>Spermatophyta</taxon>
        <taxon>Magnoliopsida</taxon>
        <taxon>eudicotyledons</taxon>
        <taxon>Gunneridae</taxon>
        <taxon>Pentapetalae</taxon>
        <taxon>rosids</taxon>
        <taxon>malvids</taxon>
        <taxon>Malvales</taxon>
        <taxon>Malvaceae</taxon>
        <taxon>Malvoideae</taxon>
        <taxon>Hibiscus</taxon>
    </lineage>
</organism>